<name>A0A7R9BT32_9CRUS</name>
<gene>
    <name evidence="2" type="ORF">NMOB1V02_LOCUS7661</name>
</gene>
<evidence type="ECO:0000256" key="1">
    <source>
        <dbReference type="SAM" id="SignalP"/>
    </source>
</evidence>
<dbReference type="EMBL" id="OA883926">
    <property type="protein sequence ID" value="CAD7279997.1"/>
    <property type="molecule type" value="Genomic_DNA"/>
</dbReference>
<dbReference type="AlphaFoldDB" id="A0A7R9BT32"/>
<accession>A0A7R9BT32</accession>
<keyword evidence="3" id="KW-1185">Reference proteome</keyword>
<sequence>MVMWHSLTAAFLLASFFETTLSQSSYWQDGYTCGEPLLTDAELEATSSLQGREPKQARLRSE</sequence>
<reference evidence="2" key="1">
    <citation type="submission" date="2020-11" db="EMBL/GenBank/DDBJ databases">
        <authorList>
            <person name="Tran Van P."/>
        </authorList>
    </citation>
    <scope>NUCLEOTIDE SEQUENCE</scope>
</reference>
<dbReference type="EMBL" id="CAJPEX010001889">
    <property type="protein sequence ID" value="CAG0920149.1"/>
    <property type="molecule type" value="Genomic_DNA"/>
</dbReference>
<organism evidence="2">
    <name type="scientific">Notodromas monacha</name>
    <dbReference type="NCBI Taxonomy" id="399045"/>
    <lineage>
        <taxon>Eukaryota</taxon>
        <taxon>Metazoa</taxon>
        <taxon>Ecdysozoa</taxon>
        <taxon>Arthropoda</taxon>
        <taxon>Crustacea</taxon>
        <taxon>Oligostraca</taxon>
        <taxon>Ostracoda</taxon>
        <taxon>Podocopa</taxon>
        <taxon>Podocopida</taxon>
        <taxon>Cypridocopina</taxon>
        <taxon>Cypridoidea</taxon>
        <taxon>Cyprididae</taxon>
        <taxon>Notodromas</taxon>
    </lineage>
</organism>
<feature type="chain" id="PRO_5036403021" evidence="1">
    <location>
        <begin position="23"/>
        <end position="62"/>
    </location>
</feature>
<evidence type="ECO:0000313" key="3">
    <source>
        <dbReference type="Proteomes" id="UP000678499"/>
    </source>
</evidence>
<protein>
    <submittedName>
        <fullName evidence="2">Uncharacterized protein</fullName>
    </submittedName>
</protein>
<evidence type="ECO:0000313" key="2">
    <source>
        <dbReference type="EMBL" id="CAD7279997.1"/>
    </source>
</evidence>
<proteinExistence type="predicted"/>
<keyword evidence="1" id="KW-0732">Signal</keyword>
<feature type="signal peptide" evidence="1">
    <location>
        <begin position="1"/>
        <end position="22"/>
    </location>
</feature>
<dbReference type="Proteomes" id="UP000678499">
    <property type="component" value="Unassembled WGS sequence"/>
</dbReference>